<comment type="caution">
    <text evidence="1">The sequence shown here is derived from an EMBL/GenBank/DDBJ whole genome shotgun (WGS) entry which is preliminary data.</text>
</comment>
<dbReference type="Proteomes" id="UP001231941">
    <property type="component" value="Unassembled WGS sequence"/>
</dbReference>
<gene>
    <name evidence="1" type="ORF">Q5Y73_05530</name>
</gene>
<keyword evidence="2" id="KW-1185">Reference proteome</keyword>
<sequence>MGIINAIASLNGQSNINVIQPQKIINGLQQGISFYASFNGTTVPEIGELMPFSFGSFELIGDRLGVVVDNPNDAVMPIFMNKSEGTIQLTLDPSSMLGIEESNRCYLFTTRNNNMNASFLHAIYEKENEFLKIYLYVDNTEVNLFGNLFHQDQQIKTIRITWKEEDYARLFIDGILEDEVMISNFNVSPGTISLADHIDLNLRRRSTYVTADFYILSKDIGMQEIINPTIIVGSSSFITEKVILTTTAKITDIHCQTIMSVEQPVLTTKVSKMNIEANINVIINQPINITPTDVNELNNVSSINIRPVLITGIQILNIGAVSNILVNQPLNITPIFVNELIINSSANTVQPIKITPIEQIYEMNIQNSIEVNAKKFKIVRASLQTDSKLESYIYDRFINQDIFDSIPKYYGSSNLMTDKVNAEANEFVRVNAMLYDLLDQLFIDTATWGLHRFETILGVTPHENSTFQERREALQFKRMKIKNLDVSTLEQLLFEYFYESIILEDNNNYKINIKIQEREIPDEDLIAVSEFIRGIIPAHMDFEFDFRYLEWNLLDLFTWEELEDLSWLQMLFHLGISILLLKWFRIDSSLKWKQLQGVSWKGLREYRYLEK</sequence>
<proteinExistence type="predicted"/>
<dbReference type="EMBL" id="JAVAMP010000001">
    <property type="protein sequence ID" value="MDP5273557.1"/>
    <property type="molecule type" value="Genomic_DNA"/>
</dbReference>
<dbReference type="Pfam" id="PF10076">
    <property type="entry name" value="Phage_Mu_Gp48"/>
    <property type="match status" value="1"/>
</dbReference>
<dbReference type="InterPro" id="IPR018755">
    <property type="entry name" value="Phage_Mu_Gp48"/>
</dbReference>
<organism evidence="1 2">
    <name type="scientific">Chengkuizengella axinellae</name>
    <dbReference type="NCBI Taxonomy" id="3064388"/>
    <lineage>
        <taxon>Bacteria</taxon>
        <taxon>Bacillati</taxon>
        <taxon>Bacillota</taxon>
        <taxon>Bacilli</taxon>
        <taxon>Bacillales</taxon>
        <taxon>Paenibacillaceae</taxon>
        <taxon>Chengkuizengella</taxon>
    </lineage>
</organism>
<name>A0ABT9IWT0_9BACL</name>
<dbReference type="RefSeq" id="WP_305990818.1">
    <property type="nucleotide sequence ID" value="NZ_JAVAMP010000001.1"/>
</dbReference>
<reference evidence="1 2" key="1">
    <citation type="submission" date="2023-08" db="EMBL/GenBank/DDBJ databases">
        <authorList>
            <person name="Park J.-S."/>
        </authorList>
    </citation>
    <scope>NUCLEOTIDE SEQUENCE [LARGE SCALE GENOMIC DNA]</scope>
    <source>
        <strain evidence="1 2">2205SS18-9</strain>
    </source>
</reference>
<evidence type="ECO:0000313" key="2">
    <source>
        <dbReference type="Proteomes" id="UP001231941"/>
    </source>
</evidence>
<evidence type="ECO:0000313" key="1">
    <source>
        <dbReference type="EMBL" id="MDP5273557.1"/>
    </source>
</evidence>
<protein>
    <submittedName>
        <fullName evidence="1">DUF2313 domain-containing protein</fullName>
    </submittedName>
</protein>
<accession>A0ABT9IWT0</accession>